<dbReference type="GO" id="GO:0016757">
    <property type="term" value="F:glycosyltransferase activity"/>
    <property type="evidence" value="ECO:0007669"/>
    <property type="project" value="UniProtKB-KW"/>
</dbReference>
<sequence>MAKALRPTQITLHNKQYPLPLYSPDATWAVARNMMSADLQNLGLLSVMVNSYHLFQHPGEEVLQKAGGVKNFMQWPGLLSSDSGGFQVFSLIQKNPDLGKITDEGIVLYQGPKKRRKILFTPEISIHQQFTIGSDIMIALDDFTPPDADEARIEQSVKRTLAWAARAKTAFENELAKQQLSIADKAHRPWLLAPIQGHRNSYWRKYCADALLEIGFDMYGLGGWPFDQNGRFDYEYCRFNASLTPDEFPRFALGVGTPENMIRLYAQGYDFFDCVLPTRDARHQRLYCFAQDPENITAEKLAELWQENRLAELFQYRYINRGSYRDDFDAVDPYCDCPICQKTSGHPPVSRAYLQHLFQIKENAAFRFATLHNLRHFSRVMELLREKGEFLRAAS</sequence>
<dbReference type="InterPro" id="IPR002616">
    <property type="entry name" value="tRNA_ribo_trans-like"/>
</dbReference>
<keyword evidence="3" id="KW-0328">Glycosyltransferase</keyword>
<proteinExistence type="predicted"/>
<dbReference type="Gene3D" id="3.20.20.105">
    <property type="entry name" value="Queuine tRNA-ribosyltransferase-like"/>
    <property type="match status" value="1"/>
</dbReference>
<evidence type="ECO:0000259" key="2">
    <source>
        <dbReference type="Pfam" id="PF01702"/>
    </source>
</evidence>
<dbReference type="InterPro" id="IPR036511">
    <property type="entry name" value="TGT-like_sf"/>
</dbReference>
<dbReference type="EC" id="2.4.2.29" evidence="3"/>
<reference evidence="3" key="1">
    <citation type="submission" date="2019-08" db="EMBL/GenBank/DDBJ databases">
        <authorList>
            <person name="Kucharzyk K."/>
            <person name="Murdoch R.W."/>
            <person name="Higgins S."/>
            <person name="Loffler F."/>
        </authorList>
    </citation>
    <scope>NUCLEOTIDE SEQUENCE</scope>
</reference>
<keyword evidence="3" id="KW-0808">Transferase</keyword>
<gene>
    <name evidence="3" type="primary">tgt_27</name>
    <name evidence="3" type="ORF">SDC9_96338</name>
</gene>
<dbReference type="PANTHER" id="PTHR43468:SF1">
    <property type="entry name" value="TRNA-GUANOSINE(34) QUEUINE TRANSGLYCOSYLASE"/>
    <property type="match status" value="1"/>
</dbReference>
<comment type="caution">
    <text evidence="3">The sequence shown here is derived from an EMBL/GenBank/DDBJ whole genome shotgun (WGS) entry which is preliminary data.</text>
</comment>
<dbReference type="GO" id="GO:0006400">
    <property type="term" value="P:tRNA modification"/>
    <property type="evidence" value="ECO:0007669"/>
    <property type="project" value="InterPro"/>
</dbReference>
<evidence type="ECO:0000313" key="3">
    <source>
        <dbReference type="EMBL" id="MPM49608.1"/>
    </source>
</evidence>
<keyword evidence="1" id="KW-0479">Metal-binding</keyword>
<dbReference type="NCBIfam" id="TIGR00449">
    <property type="entry name" value="tgt_general"/>
    <property type="match status" value="1"/>
</dbReference>
<dbReference type="EMBL" id="VSSQ01012598">
    <property type="protein sequence ID" value="MPM49608.1"/>
    <property type="molecule type" value="Genomic_DNA"/>
</dbReference>
<dbReference type="GO" id="GO:0046872">
    <property type="term" value="F:metal ion binding"/>
    <property type="evidence" value="ECO:0007669"/>
    <property type="project" value="UniProtKB-KW"/>
</dbReference>
<evidence type="ECO:0000256" key="1">
    <source>
        <dbReference type="ARBA" id="ARBA00022723"/>
    </source>
</evidence>
<dbReference type="AlphaFoldDB" id="A0A645AA82"/>
<dbReference type="PANTHER" id="PTHR43468">
    <property type="match status" value="1"/>
</dbReference>
<dbReference type="SUPFAM" id="SSF51713">
    <property type="entry name" value="tRNA-guanine transglycosylase"/>
    <property type="match status" value="1"/>
</dbReference>
<dbReference type="Pfam" id="PF01702">
    <property type="entry name" value="TGT"/>
    <property type="match status" value="1"/>
</dbReference>
<organism evidence="3">
    <name type="scientific">bioreactor metagenome</name>
    <dbReference type="NCBI Taxonomy" id="1076179"/>
    <lineage>
        <taxon>unclassified sequences</taxon>
        <taxon>metagenomes</taxon>
        <taxon>ecological metagenomes</taxon>
    </lineage>
</organism>
<accession>A0A645AA82</accession>
<protein>
    <submittedName>
        <fullName evidence="3">Queuine tRNA-ribosyltransferase</fullName>
        <ecNumber evidence="3">2.4.2.29</ecNumber>
    </submittedName>
</protein>
<feature type="domain" description="tRNA-guanine(15) transglycosylase-like" evidence="2">
    <location>
        <begin position="6"/>
        <end position="386"/>
    </location>
</feature>
<name>A0A645AA82_9ZZZZ</name>